<dbReference type="AlphaFoldDB" id="X1LNB6"/>
<dbReference type="InterPro" id="IPR011042">
    <property type="entry name" value="6-blade_b-propeller_TolB-like"/>
</dbReference>
<accession>X1LNB6</accession>
<name>X1LNB6_9ZZZZ</name>
<organism evidence="1">
    <name type="scientific">marine sediment metagenome</name>
    <dbReference type="NCBI Taxonomy" id="412755"/>
    <lineage>
        <taxon>unclassified sequences</taxon>
        <taxon>metagenomes</taxon>
        <taxon>ecological metagenomes</taxon>
    </lineage>
</organism>
<protein>
    <recommendedName>
        <fullName evidence="2">Dipeptidylpeptidase IV N-terminal domain-containing protein</fullName>
    </recommendedName>
</protein>
<dbReference type="SUPFAM" id="SSF82171">
    <property type="entry name" value="DPP6 N-terminal domain-like"/>
    <property type="match status" value="1"/>
</dbReference>
<dbReference type="Gene3D" id="2.120.10.30">
    <property type="entry name" value="TolB, C-terminal domain"/>
    <property type="match status" value="1"/>
</dbReference>
<dbReference type="EMBL" id="BARV01008443">
    <property type="protein sequence ID" value="GAI03885.1"/>
    <property type="molecule type" value="Genomic_DNA"/>
</dbReference>
<dbReference type="Pfam" id="PF07676">
    <property type="entry name" value="PD40"/>
    <property type="match status" value="3"/>
</dbReference>
<evidence type="ECO:0000313" key="1">
    <source>
        <dbReference type="EMBL" id="GAI03885.1"/>
    </source>
</evidence>
<dbReference type="InterPro" id="IPR011659">
    <property type="entry name" value="WD40"/>
</dbReference>
<reference evidence="1" key="1">
    <citation type="journal article" date="2014" name="Front. Microbiol.">
        <title>High frequency of phylogenetically diverse reductive dehalogenase-homologous genes in deep subseafloor sedimentary metagenomes.</title>
        <authorList>
            <person name="Kawai M."/>
            <person name="Futagami T."/>
            <person name="Toyoda A."/>
            <person name="Takaki Y."/>
            <person name="Nishi S."/>
            <person name="Hori S."/>
            <person name="Arai W."/>
            <person name="Tsubouchi T."/>
            <person name="Morono Y."/>
            <person name="Uchiyama I."/>
            <person name="Ito T."/>
            <person name="Fujiyama A."/>
            <person name="Inagaki F."/>
            <person name="Takami H."/>
        </authorList>
    </citation>
    <scope>NUCLEOTIDE SEQUENCE</scope>
    <source>
        <strain evidence="1">Expedition CK06-06</strain>
    </source>
</reference>
<sequence length="295" mass="34221">AAYSINHLPRFYHFARNEVRDTVDLNSLLAYYLLDSKTVKTSPEISKKSRLETWPAWSADGRYLYFCSAAMLWSEPNELPPKRYKEVKYDLVRISYDIESDRWGELETVLSAEDAGLSIAMPRISPDGHWLLFCTCNYGCFPPWQQSSDLYLMDLKAAQETGQYKYRRLQINSGQSESWTSWSSNSRWIAFSSKRRHGVFTRPYLSYVDQQGKVHKPILLPQKDPLFYDSCLDTYSIPELVTQPVQATGEKLGRVVRSSRKIEVENIFNGLKDALPWPWVTVICDICRPDLLFEN</sequence>
<evidence type="ECO:0008006" key="2">
    <source>
        <dbReference type="Google" id="ProtNLM"/>
    </source>
</evidence>
<proteinExistence type="predicted"/>
<gene>
    <name evidence="1" type="ORF">S06H3_16975</name>
</gene>
<feature type="non-terminal residue" evidence="1">
    <location>
        <position position="1"/>
    </location>
</feature>
<comment type="caution">
    <text evidence="1">The sequence shown here is derived from an EMBL/GenBank/DDBJ whole genome shotgun (WGS) entry which is preliminary data.</text>
</comment>